<reference evidence="2 3" key="1">
    <citation type="submission" date="2016-02" db="EMBL/GenBank/DDBJ databases">
        <title>Biosynthesis of antibiotic leucinostatins and their inhibition on Phytophthora in bio-control Purpureocillium lilacinum.</title>
        <authorList>
            <person name="Wang G."/>
            <person name="Liu Z."/>
            <person name="Lin R."/>
            <person name="Li E."/>
            <person name="Mao Z."/>
            <person name="Ling J."/>
            <person name="Yin W."/>
            <person name="Xie B."/>
        </authorList>
    </citation>
    <scope>NUCLEOTIDE SEQUENCE [LARGE SCALE GENOMIC DNA]</scope>
    <source>
        <strain evidence="2">PLFJ-1</strain>
    </source>
</reference>
<feature type="region of interest" description="Disordered" evidence="1">
    <location>
        <begin position="1"/>
        <end position="73"/>
    </location>
</feature>
<dbReference type="AlphaFoldDB" id="A0A179HXE6"/>
<feature type="compositionally biased region" description="Low complexity" evidence="1">
    <location>
        <begin position="48"/>
        <end position="73"/>
    </location>
</feature>
<feature type="compositionally biased region" description="Low complexity" evidence="1">
    <location>
        <begin position="16"/>
        <end position="34"/>
    </location>
</feature>
<evidence type="ECO:0000256" key="1">
    <source>
        <dbReference type="SAM" id="MobiDB-lite"/>
    </source>
</evidence>
<proteinExistence type="predicted"/>
<name>A0A179HXE6_PURLI</name>
<feature type="compositionally biased region" description="Basic residues" evidence="1">
    <location>
        <begin position="121"/>
        <end position="130"/>
    </location>
</feature>
<evidence type="ECO:0000313" key="3">
    <source>
        <dbReference type="Proteomes" id="UP000078340"/>
    </source>
</evidence>
<sequence length="232" mass="24145">MPPPCPVPGDSGGGVVVSAGRSSSARTSHSPSTSKTHDNITLSRHARTAAASSLCATSAPPVPPDTAAAASLLARSSAPMPSLNARSTTPAGRGVTTSAVSVSCASSILATTWRQNCQTHPHPRSSRPRRSPSPGLQPLGVPRHPPPRTPRRKAPARAPRFCAPAPPPRAPMRAPGRGGSASSPARPAAPRHRRRRRRRHGPWLLGRPGCCPGCRAASVIVALSHDSRAWWV</sequence>
<feature type="region of interest" description="Disordered" evidence="1">
    <location>
        <begin position="115"/>
        <end position="201"/>
    </location>
</feature>
<feature type="compositionally biased region" description="Basic residues" evidence="1">
    <location>
        <begin position="189"/>
        <end position="201"/>
    </location>
</feature>
<dbReference type="EMBL" id="LSBI01000001">
    <property type="protein sequence ID" value="OAQ94158.1"/>
    <property type="molecule type" value="Genomic_DNA"/>
</dbReference>
<evidence type="ECO:0000313" key="2">
    <source>
        <dbReference type="EMBL" id="OAQ94158.1"/>
    </source>
</evidence>
<dbReference type="OMA" id="HARPGRC"/>
<comment type="caution">
    <text evidence="2">The sequence shown here is derived from an EMBL/GenBank/DDBJ whole genome shotgun (WGS) entry which is preliminary data.</text>
</comment>
<dbReference type="Proteomes" id="UP000078340">
    <property type="component" value="Unassembled WGS sequence"/>
</dbReference>
<accession>A0A179HXE6</accession>
<protein>
    <submittedName>
        <fullName evidence="2">Uncharacterized protein</fullName>
    </submittedName>
</protein>
<feature type="compositionally biased region" description="Low complexity" evidence="1">
    <location>
        <begin position="171"/>
        <end position="188"/>
    </location>
</feature>
<organism evidence="2 3">
    <name type="scientific">Purpureocillium lilacinum</name>
    <name type="common">Paecilomyces lilacinus</name>
    <dbReference type="NCBI Taxonomy" id="33203"/>
    <lineage>
        <taxon>Eukaryota</taxon>
        <taxon>Fungi</taxon>
        <taxon>Dikarya</taxon>
        <taxon>Ascomycota</taxon>
        <taxon>Pezizomycotina</taxon>
        <taxon>Sordariomycetes</taxon>
        <taxon>Hypocreomycetidae</taxon>
        <taxon>Hypocreales</taxon>
        <taxon>Ophiocordycipitaceae</taxon>
        <taxon>Purpureocillium</taxon>
    </lineage>
</organism>
<feature type="compositionally biased region" description="Basic residues" evidence="1">
    <location>
        <begin position="145"/>
        <end position="155"/>
    </location>
</feature>
<gene>
    <name evidence="2" type="ORF">VFPFJ_00267</name>
</gene>